<evidence type="ECO:0000259" key="2">
    <source>
        <dbReference type="Pfam" id="PF09968"/>
    </source>
</evidence>
<name>A0A7M1S587_9BACT</name>
<dbReference type="Proteomes" id="UP000595074">
    <property type="component" value="Chromosome"/>
</dbReference>
<evidence type="ECO:0000256" key="1">
    <source>
        <dbReference type="SAM" id="SignalP"/>
    </source>
</evidence>
<accession>A0A7M1S587</accession>
<evidence type="ECO:0000313" key="4">
    <source>
        <dbReference type="Proteomes" id="UP000595074"/>
    </source>
</evidence>
<feature type="signal peptide" evidence="1">
    <location>
        <begin position="1"/>
        <end position="24"/>
    </location>
</feature>
<sequence>MIRKYLIGSTLAVLLLAGCGGGSSDTVSSTTGYLVDSAVENVDYDCIADGDYNKTTGADGAFTCQNMHQVRFRLSYLVLGDISALPADGYVFPQDIIGVARDQIENEEVTAMAQLLQSLDEDANLTNGIQISEEAKRALVEDANFTASDLDFYALRAAIQLRTQTEAQEHLRETLQEVILSTGNSFDLSLYPESNLTDAQKYTIAFMWNEEKLAKDLYLALNSIYPTQQLENIATRSETKHQALVEELVQRYDLNITNLIDYSEHYSEEELRAFEPGQFGIQAVQDLYDALYSIGSQSQQDALEVGCMVEVTDINDLNEEIAIAEEVNASDLVAVFSHLRDGSYNHYWAFDTGLKNLGITEGCCALGTIDGINYCHPEYPQNSHIPQ</sequence>
<dbReference type="EMBL" id="CP063164">
    <property type="protein sequence ID" value="QOR62161.1"/>
    <property type="molecule type" value="Genomic_DNA"/>
</dbReference>
<protein>
    <submittedName>
        <fullName evidence="3">DUF2202 domain-containing protein</fullName>
    </submittedName>
</protein>
<evidence type="ECO:0000313" key="3">
    <source>
        <dbReference type="EMBL" id="QOR62161.1"/>
    </source>
</evidence>
<dbReference type="RefSeq" id="WP_197548862.1">
    <property type="nucleotide sequence ID" value="NZ_CP063164.1"/>
</dbReference>
<dbReference type="Pfam" id="PF09968">
    <property type="entry name" value="DUF2202"/>
    <property type="match status" value="1"/>
</dbReference>
<dbReference type="InterPro" id="IPR019243">
    <property type="entry name" value="DUF2202"/>
</dbReference>
<keyword evidence="4" id="KW-1185">Reference proteome</keyword>
<reference evidence="3 4" key="1">
    <citation type="submission" date="2020-10" db="EMBL/GenBank/DDBJ databases">
        <title>The genome of sulfurovum sp.</title>
        <authorList>
            <person name="Xie S."/>
            <person name="Shao Z."/>
            <person name="Jiang L."/>
        </authorList>
    </citation>
    <scope>NUCLEOTIDE SEQUENCE [LARGE SCALE GENOMIC DNA]</scope>
    <source>
        <strain evidence="3 4">ST-419</strain>
    </source>
</reference>
<dbReference type="Gene3D" id="1.20.1260.10">
    <property type="match status" value="1"/>
</dbReference>
<feature type="chain" id="PRO_5029736631" evidence="1">
    <location>
        <begin position="25"/>
        <end position="387"/>
    </location>
</feature>
<dbReference type="KEGG" id="sinu:IMZ28_01390"/>
<proteinExistence type="predicted"/>
<dbReference type="PROSITE" id="PS51257">
    <property type="entry name" value="PROKAR_LIPOPROTEIN"/>
    <property type="match status" value="1"/>
</dbReference>
<dbReference type="AlphaFoldDB" id="A0A7M1S587"/>
<dbReference type="InterPro" id="IPR012347">
    <property type="entry name" value="Ferritin-like"/>
</dbReference>
<gene>
    <name evidence="3" type="ORF">IMZ28_01390</name>
</gene>
<organism evidence="3 4">
    <name type="scientific">Sulfurovum indicum</name>
    <dbReference type="NCBI Taxonomy" id="2779528"/>
    <lineage>
        <taxon>Bacteria</taxon>
        <taxon>Pseudomonadati</taxon>
        <taxon>Campylobacterota</taxon>
        <taxon>Epsilonproteobacteria</taxon>
        <taxon>Campylobacterales</taxon>
        <taxon>Sulfurovaceae</taxon>
        <taxon>Sulfurovum</taxon>
    </lineage>
</organism>
<feature type="domain" description="DUF2202" evidence="2">
    <location>
        <begin position="203"/>
        <end position="359"/>
    </location>
</feature>
<keyword evidence="1" id="KW-0732">Signal</keyword>